<keyword evidence="3" id="KW-0732">Signal</keyword>
<evidence type="ECO:0000256" key="9">
    <source>
        <dbReference type="SAM" id="MobiDB-lite"/>
    </source>
</evidence>
<keyword evidence="8" id="KW-0393">Immunoglobulin domain</keyword>
<dbReference type="InterPro" id="IPR003599">
    <property type="entry name" value="Ig_sub"/>
</dbReference>
<name>A0A9J7G320_CRIGR</name>
<dbReference type="AlphaFoldDB" id="A0A9J7G320"/>
<evidence type="ECO:0000256" key="2">
    <source>
        <dbReference type="ARBA" id="ARBA00022475"/>
    </source>
</evidence>
<evidence type="ECO:0000256" key="10">
    <source>
        <dbReference type="SAM" id="Phobius"/>
    </source>
</evidence>
<dbReference type="OrthoDB" id="9950534at2759"/>
<dbReference type="RefSeq" id="XP_027274850.1">
    <property type="nucleotide sequence ID" value="XM_027419049.1"/>
</dbReference>
<dbReference type="Gene3D" id="2.60.40.10">
    <property type="entry name" value="Immunoglobulins"/>
    <property type="match status" value="3"/>
</dbReference>
<proteinExistence type="predicted"/>
<keyword evidence="7" id="KW-0325">Glycoprotein</keyword>
<evidence type="ECO:0000313" key="12">
    <source>
        <dbReference type="Proteomes" id="UP001108280"/>
    </source>
</evidence>
<evidence type="ECO:0000256" key="4">
    <source>
        <dbReference type="ARBA" id="ARBA00022737"/>
    </source>
</evidence>
<reference evidence="12" key="2">
    <citation type="journal article" date="2020" name="Biotechnol. Bioeng.">
        <title>Chromosome-scale scaffolds for the Chinese hamster reference genome assembly to facilitate the study of the CHO epigenome.</title>
        <authorList>
            <person name="Hilliard W."/>
            <person name="MacDonald M."/>
            <person name="Lee K.H."/>
        </authorList>
    </citation>
    <scope>NUCLEOTIDE SEQUENCE [LARGE SCALE GENOMIC DNA]</scope>
    <source>
        <strain evidence="12">17A/GY</strain>
    </source>
</reference>
<keyword evidence="10" id="KW-0812">Transmembrane</keyword>
<evidence type="ECO:0000259" key="11">
    <source>
        <dbReference type="PROSITE" id="PS50835"/>
    </source>
</evidence>
<dbReference type="KEGG" id="cge:100755952"/>
<evidence type="ECO:0000256" key="3">
    <source>
        <dbReference type="ARBA" id="ARBA00022729"/>
    </source>
</evidence>
<keyword evidence="10" id="KW-1133">Transmembrane helix</keyword>
<reference evidence="12" key="1">
    <citation type="journal article" date="2018" name="Biotechnol. Bioeng.">
        <title>A reference genome of the Chinese hamster based on a hybrid assembly strategy.</title>
        <authorList>
            <person name="Rupp O."/>
            <person name="MacDonald M.L."/>
            <person name="Li S."/>
            <person name="Dhiman H."/>
            <person name="Polson S."/>
            <person name="Griep S."/>
            <person name="Heffner K."/>
            <person name="Hernandez I."/>
            <person name="Brinkrolf K."/>
            <person name="Jadhav V."/>
            <person name="Samoudi M."/>
            <person name="Hao H."/>
            <person name="Kingham B."/>
            <person name="Goesmann A."/>
            <person name="Betenbaugh M.J."/>
            <person name="Lewis N.E."/>
            <person name="Borth N."/>
            <person name="Lee K.H."/>
        </authorList>
    </citation>
    <scope>NUCLEOTIDE SEQUENCE [LARGE SCALE GENOMIC DNA]</scope>
    <source>
        <strain evidence="12">17A/GY</strain>
    </source>
</reference>
<keyword evidence="6" id="KW-1015">Disulfide bond</keyword>
<dbReference type="SMART" id="SM00409">
    <property type="entry name" value="IG"/>
    <property type="match status" value="2"/>
</dbReference>
<dbReference type="RefSeq" id="XP_003500307.1">
    <property type="nucleotide sequence ID" value="XM_003500259.1"/>
</dbReference>
<dbReference type="GO" id="GO:0009897">
    <property type="term" value="C:external side of plasma membrane"/>
    <property type="evidence" value="ECO:0007669"/>
    <property type="project" value="TreeGrafter"/>
</dbReference>
<dbReference type="PANTHER" id="PTHR11481">
    <property type="entry name" value="IMMUNOGLOBULIN FC RECEPTOR"/>
    <property type="match status" value="1"/>
</dbReference>
<evidence type="ECO:0000256" key="7">
    <source>
        <dbReference type="ARBA" id="ARBA00023180"/>
    </source>
</evidence>
<feature type="transmembrane region" description="Helical" evidence="10">
    <location>
        <begin position="324"/>
        <end position="346"/>
    </location>
</feature>
<evidence type="ECO:0000256" key="8">
    <source>
        <dbReference type="ARBA" id="ARBA00023319"/>
    </source>
</evidence>
<evidence type="ECO:0000256" key="5">
    <source>
        <dbReference type="ARBA" id="ARBA00023136"/>
    </source>
</evidence>
<dbReference type="FunFam" id="2.60.40.10:FF:000651">
    <property type="entry name" value="Fc receptor like 1"/>
    <property type="match status" value="1"/>
</dbReference>
<accession>A0A9J7G320</accession>
<evidence type="ECO:0000313" key="13">
    <source>
        <dbReference type="RefSeq" id="XP_027274850.1"/>
    </source>
</evidence>
<feature type="compositionally biased region" description="Basic and acidic residues" evidence="9">
    <location>
        <begin position="17"/>
        <end position="28"/>
    </location>
</feature>
<keyword evidence="2" id="KW-1003">Cell membrane</keyword>
<feature type="region of interest" description="Disordered" evidence="9">
    <location>
        <begin position="1"/>
        <end position="29"/>
    </location>
</feature>
<comment type="subcellular location">
    <subcellularLocation>
        <location evidence="1">Cell membrane</location>
    </subcellularLocation>
</comment>
<gene>
    <name evidence="13" type="primary">Fcrl6</name>
</gene>
<feature type="domain" description="Ig-like" evidence="11">
    <location>
        <begin position="129"/>
        <end position="214"/>
    </location>
</feature>
<sequence length="407" mass="45554">MTEENATLRDLNQQRKVGTESRGMRSDNGEDEISLENLTVWVHLQVQPNPVFEGDTLTLQCSAVNHTLSQVKFYKDGKFLNFSVDNSPLSIKSATVRNSGNYSCSGKMMHFEQASKPVMIEVQELFQTPVLSSVLPPYFQEGRPLVLRCQTKLHPQKLDLWSFYSFYKDGHVMQNRSHNPILHIPEIKERDSGLYQCVVATEDGLIQKQSQQLEIQVQVPVSHPAVTLRHEATNPAVGDKVEFLCEAQRGSLPIFYSFYLDGEILGDSLASADRVASLLISVRSEWSAQNYSCEAKNNVSRERSEPKKFPLVVLSAWTNSKRSIAWTLGSLLGGIVLATVFLIHFFRPCKKDARPEELPTEAQDNHIYATVKKPSKKPQLGEISTNDLGPAAPPAKSPLVSDDRIPC</sequence>
<dbReference type="CTD" id="343413"/>
<protein>
    <submittedName>
        <fullName evidence="13">Fc receptor-like protein 6</fullName>
    </submittedName>
</protein>
<dbReference type="InterPro" id="IPR013783">
    <property type="entry name" value="Ig-like_fold"/>
</dbReference>
<dbReference type="InterPro" id="IPR036179">
    <property type="entry name" value="Ig-like_dom_sf"/>
</dbReference>
<organism evidence="12 13">
    <name type="scientific">Cricetulus griseus</name>
    <name type="common">Chinese hamster</name>
    <name type="synonym">Cricetulus barabensis griseus</name>
    <dbReference type="NCBI Taxonomy" id="10029"/>
    <lineage>
        <taxon>Eukaryota</taxon>
        <taxon>Metazoa</taxon>
        <taxon>Chordata</taxon>
        <taxon>Craniata</taxon>
        <taxon>Vertebrata</taxon>
        <taxon>Euteleostomi</taxon>
        <taxon>Mammalia</taxon>
        <taxon>Eutheria</taxon>
        <taxon>Euarchontoglires</taxon>
        <taxon>Glires</taxon>
        <taxon>Rodentia</taxon>
        <taxon>Myomorpha</taxon>
        <taxon>Muroidea</taxon>
        <taxon>Cricetidae</taxon>
        <taxon>Cricetinae</taxon>
        <taxon>Cricetulus</taxon>
    </lineage>
</organism>
<reference evidence="13" key="3">
    <citation type="submission" date="2025-08" db="UniProtKB">
        <authorList>
            <consortium name="RefSeq"/>
        </authorList>
    </citation>
    <scope>IDENTIFICATION</scope>
    <source>
        <strain evidence="13">17A/GY</strain>
        <tissue evidence="13">Liver</tissue>
    </source>
</reference>
<dbReference type="Proteomes" id="UP001108280">
    <property type="component" value="Chromosome 5"/>
</dbReference>
<dbReference type="InterPro" id="IPR007110">
    <property type="entry name" value="Ig-like_dom"/>
</dbReference>
<evidence type="ECO:0000256" key="1">
    <source>
        <dbReference type="ARBA" id="ARBA00004236"/>
    </source>
</evidence>
<dbReference type="GeneID" id="100755952"/>
<dbReference type="InterPro" id="IPR050488">
    <property type="entry name" value="Ig_Fc_receptor"/>
</dbReference>
<feature type="region of interest" description="Disordered" evidence="9">
    <location>
        <begin position="355"/>
        <end position="407"/>
    </location>
</feature>
<dbReference type="GO" id="GO:0007166">
    <property type="term" value="P:cell surface receptor signaling pathway"/>
    <property type="evidence" value="ECO:0007669"/>
    <property type="project" value="TreeGrafter"/>
</dbReference>
<dbReference type="PROSITE" id="PS50835">
    <property type="entry name" value="IG_LIKE"/>
    <property type="match status" value="3"/>
</dbReference>
<dbReference type="InterPro" id="IPR003598">
    <property type="entry name" value="Ig_sub2"/>
</dbReference>
<dbReference type="SUPFAM" id="SSF48726">
    <property type="entry name" value="Immunoglobulin"/>
    <property type="match status" value="3"/>
</dbReference>
<keyword evidence="4" id="KW-0677">Repeat</keyword>
<evidence type="ECO:0000256" key="6">
    <source>
        <dbReference type="ARBA" id="ARBA00023157"/>
    </source>
</evidence>
<feature type="domain" description="Ig-like" evidence="11">
    <location>
        <begin position="224"/>
        <end position="304"/>
    </location>
</feature>
<feature type="domain" description="Ig-like" evidence="11">
    <location>
        <begin position="53"/>
        <end position="104"/>
    </location>
</feature>
<keyword evidence="12" id="KW-1185">Reference proteome</keyword>
<dbReference type="Pfam" id="PF13895">
    <property type="entry name" value="Ig_2"/>
    <property type="match status" value="2"/>
</dbReference>
<dbReference type="FunFam" id="2.60.40.10:FF:000357">
    <property type="entry name" value="Fc receptor like 1"/>
    <property type="match status" value="1"/>
</dbReference>
<dbReference type="GO" id="GO:0006955">
    <property type="term" value="P:immune response"/>
    <property type="evidence" value="ECO:0007669"/>
    <property type="project" value="TreeGrafter"/>
</dbReference>
<keyword evidence="5 10" id="KW-0472">Membrane</keyword>
<dbReference type="GO" id="GO:0004888">
    <property type="term" value="F:transmembrane signaling receptor activity"/>
    <property type="evidence" value="ECO:0007669"/>
    <property type="project" value="TreeGrafter"/>
</dbReference>
<dbReference type="PANTHER" id="PTHR11481:SF62">
    <property type="entry name" value="FC RECEPTOR-LIKE PROTEIN 6"/>
    <property type="match status" value="1"/>
</dbReference>
<dbReference type="SMART" id="SM00408">
    <property type="entry name" value="IGc2"/>
    <property type="match status" value="3"/>
</dbReference>